<evidence type="ECO:0008006" key="4">
    <source>
        <dbReference type="Google" id="ProtNLM"/>
    </source>
</evidence>
<dbReference type="Proteomes" id="UP001153069">
    <property type="component" value="Unassembled WGS sequence"/>
</dbReference>
<reference evidence="2" key="1">
    <citation type="submission" date="2020-06" db="EMBL/GenBank/DDBJ databases">
        <authorList>
            <consortium name="Plant Systems Biology data submission"/>
        </authorList>
    </citation>
    <scope>NUCLEOTIDE SEQUENCE</scope>
    <source>
        <strain evidence="2">D6</strain>
    </source>
</reference>
<proteinExistence type="predicted"/>
<gene>
    <name evidence="2" type="ORF">SEMRO_1709_G292740.1</name>
</gene>
<feature type="transmembrane region" description="Helical" evidence="1">
    <location>
        <begin position="20"/>
        <end position="36"/>
    </location>
</feature>
<protein>
    <recommendedName>
        <fullName evidence="4">Sulfotransferase</fullName>
    </recommendedName>
</protein>
<dbReference type="EMBL" id="CAICTM010001707">
    <property type="protein sequence ID" value="CAB9525673.1"/>
    <property type="molecule type" value="Genomic_DNA"/>
</dbReference>
<dbReference type="OrthoDB" id="48512at2759"/>
<evidence type="ECO:0000256" key="1">
    <source>
        <dbReference type="SAM" id="Phobius"/>
    </source>
</evidence>
<name>A0A9N8HWW5_9STRA</name>
<keyword evidence="1" id="KW-0472">Membrane</keyword>
<dbReference type="AlphaFoldDB" id="A0A9N8HWW5"/>
<accession>A0A9N8HWW5</accession>
<keyword evidence="3" id="KW-1185">Reference proteome</keyword>
<organism evidence="2 3">
    <name type="scientific">Seminavis robusta</name>
    <dbReference type="NCBI Taxonomy" id="568900"/>
    <lineage>
        <taxon>Eukaryota</taxon>
        <taxon>Sar</taxon>
        <taxon>Stramenopiles</taxon>
        <taxon>Ochrophyta</taxon>
        <taxon>Bacillariophyta</taxon>
        <taxon>Bacillariophyceae</taxon>
        <taxon>Bacillariophycidae</taxon>
        <taxon>Naviculales</taxon>
        <taxon>Naviculaceae</taxon>
        <taxon>Seminavis</taxon>
    </lineage>
</organism>
<keyword evidence="1" id="KW-1133">Transmembrane helix</keyword>
<evidence type="ECO:0000313" key="3">
    <source>
        <dbReference type="Proteomes" id="UP001153069"/>
    </source>
</evidence>
<evidence type="ECO:0000313" key="2">
    <source>
        <dbReference type="EMBL" id="CAB9525673.1"/>
    </source>
</evidence>
<sequence>MDFTVEIWPRFRLTPQKRRASVIGCLLFGTACYYLGSERISKIPPDSVARRQSTRIIANSNGAGISSIKLPAALLPTPLFSEHFIQLDHENDNGHVNATHPPLDTLVSRSISTNPAQIVKNVDFLLDFAIVGFAKCGTTTLVEWLLQPPHNTNTSNQDDSSATTTTTTLPKLIRAPSHEPLWLRDQKPAKAVSVLYRCAQAEQKQRQERLLLPHQKVLKGYKNPSDIRSHVAFRIDQQGRVSCHFGRIGQDTLNSTAEWTLLRPWLDPSPLQRHPRMPNRVFFMETRQLAESKNNATRLQQIEQDLEDYLGLPRQYLDPRPLHIRPYSQYITTNLDDYRMDICAPQWAPVLDEMMKISRAASPWLRRYFIKSPDVVASSPEYLEELLKDWMINSCDKNDLNNERQE</sequence>
<comment type="caution">
    <text evidence="2">The sequence shown here is derived from an EMBL/GenBank/DDBJ whole genome shotgun (WGS) entry which is preliminary data.</text>
</comment>
<keyword evidence="1" id="KW-0812">Transmembrane</keyword>